<organism evidence="2 3">
    <name type="scientific">Rheinheimera muenzenbergensis</name>
    <dbReference type="NCBI Taxonomy" id="1193628"/>
    <lineage>
        <taxon>Bacteria</taxon>
        <taxon>Pseudomonadati</taxon>
        <taxon>Pseudomonadota</taxon>
        <taxon>Gammaproteobacteria</taxon>
        <taxon>Chromatiales</taxon>
        <taxon>Chromatiaceae</taxon>
        <taxon>Rheinheimera</taxon>
    </lineage>
</organism>
<comment type="caution">
    <text evidence="2">The sequence shown here is derived from an EMBL/GenBank/DDBJ whole genome shotgun (WGS) entry which is preliminary data.</text>
</comment>
<keyword evidence="2" id="KW-0808">Transferase</keyword>
<dbReference type="EMBL" id="JALAAR010000014">
    <property type="protein sequence ID" value="MEH8018601.1"/>
    <property type="molecule type" value="Genomic_DNA"/>
</dbReference>
<dbReference type="Gene3D" id="3.90.550.10">
    <property type="entry name" value="Spore Coat Polysaccharide Biosynthesis Protein SpsA, Chain A"/>
    <property type="match status" value="1"/>
</dbReference>
<dbReference type="Pfam" id="PF00535">
    <property type="entry name" value="Glycos_transf_2"/>
    <property type="match status" value="1"/>
</dbReference>
<accession>A0ABU8C9E1</accession>
<dbReference type="CDD" id="cd00761">
    <property type="entry name" value="Glyco_tranf_GTA_type"/>
    <property type="match status" value="1"/>
</dbReference>
<feature type="domain" description="Glycosyltransferase 2-like" evidence="1">
    <location>
        <begin position="7"/>
        <end position="135"/>
    </location>
</feature>
<keyword evidence="2" id="KW-0328">Glycosyltransferase</keyword>
<gene>
    <name evidence="2" type="ORF">MN202_15260</name>
</gene>
<keyword evidence="3" id="KW-1185">Reference proteome</keyword>
<dbReference type="InterPro" id="IPR001173">
    <property type="entry name" value="Glyco_trans_2-like"/>
</dbReference>
<dbReference type="InterPro" id="IPR050834">
    <property type="entry name" value="Glycosyltransf_2"/>
</dbReference>
<evidence type="ECO:0000313" key="3">
    <source>
        <dbReference type="Proteomes" id="UP001375382"/>
    </source>
</evidence>
<dbReference type="RefSeq" id="WP_335737004.1">
    <property type="nucleotide sequence ID" value="NZ_JALAAR010000014.1"/>
</dbReference>
<dbReference type="EC" id="2.4.-.-" evidence="2"/>
<dbReference type="Proteomes" id="UP001375382">
    <property type="component" value="Unassembled WGS sequence"/>
</dbReference>
<protein>
    <submittedName>
        <fullName evidence="2">Glycosyltransferase</fullName>
        <ecNumber evidence="2">2.4.-.-</ecNumber>
    </submittedName>
</protein>
<evidence type="ECO:0000313" key="2">
    <source>
        <dbReference type="EMBL" id="MEH8018601.1"/>
    </source>
</evidence>
<dbReference type="PANTHER" id="PTHR43685">
    <property type="entry name" value="GLYCOSYLTRANSFERASE"/>
    <property type="match status" value="1"/>
</dbReference>
<sequence length="305" mass="34054">MPQPLFSVVIPAYNRAHCIHRAISSVQKQTEQRFEVIVIDDGSSDGTEQVIAEISKDEPRLRYIKQENGGATKARNTGIKSASGSYIAFLDSDDVFLPHHLEQAMSVLDGSEHTVVYTQVVVDRGNNLEFVKPTRGPKVGEHISEYLFCSQGFVPTITLVVPTKLANEVLYDDTIGYGDDMDFAIRLVAAGGDLTMLPNPGAIWQDTWSESRLSSSIDPVKRLSWLKTIKPLLTKKAYYAVLGRSVAKGYSQRGQKLTGFRYYFKSLFNGGFTPKSAVMYFFQISLSNNQYRKFSDVLAKLGFRP</sequence>
<dbReference type="InterPro" id="IPR029044">
    <property type="entry name" value="Nucleotide-diphossugar_trans"/>
</dbReference>
<evidence type="ECO:0000259" key="1">
    <source>
        <dbReference type="Pfam" id="PF00535"/>
    </source>
</evidence>
<dbReference type="SUPFAM" id="SSF53448">
    <property type="entry name" value="Nucleotide-diphospho-sugar transferases"/>
    <property type="match status" value="1"/>
</dbReference>
<dbReference type="PANTHER" id="PTHR43685:SF2">
    <property type="entry name" value="GLYCOSYLTRANSFERASE 2-LIKE DOMAIN-CONTAINING PROTEIN"/>
    <property type="match status" value="1"/>
</dbReference>
<proteinExistence type="predicted"/>
<dbReference type="GO" id="GO:0016757">
    <property type="term" value="F:glycosyltransferase activity"/>
    <property type="evidence" value="ECO:0007669"/>
    <property type="project" value="UniProtKB-KW"/>
</dbReference>
<name>A0ABU8C9E1_9GAMM</name>
<reference evidence="2 3" key="1">
    <citation type="journal article" date="2023" name="Ecotoxicol. Environ. Saf.">
        <title>Mercury remediation potential of mercury-resistant strain Rheinheimera metallidurans sp. nov. isolated from a municipal waste dumping site.</title>
        <authorList>
            <person name="Yadav V."/>
            <person name="Manjhi A."/>
            <person name="Vadakedath N."/>
        </authorList>
    </citation>
    <scope>NUCLEOTIDE SEQUENCE [LARGE SCALE GENOMIC DNA]</scope>
    <source>
        <strain evidence="2 3">E-49</strain>
    </source>
</reference>